<evidence type="ECO:0000313" key="2">
    <source>
        <dbReference type="Proteomes" id="UP000244913"/>
    </source>
</evidence>
<name>A0A2T9JX83_9CAUL</name>
<evidence type="ECO:0008006" key="3">
    <source>
        <dbReference type="Google" id="ProtNLM"/>
    </source>
</evidence>
<dbReference type="Pfam" id="PF05742">
    <property type="entry name" value="TANGO2"/>
    <property type="match status" value="1"/>
</dbReference>
<evidence type="ECO:0000313" key="1">
    <source>
        <dbReference type="EMBL" id="PVM88320.1"/>
    </source>
</evidence>
<dbReference type="InterPro" id="IPR008551">
    <property type="entry name" value="TANGO2"/>
</dbReference>
<dbReference type="PANTHER" id="PTHR17985">
    <property type="entry name" value="SER/THR-RICH PROTEIN T10 IN DGCR REGION"/>
    <property type="match status" value="1"/>
</dbReference>
<dbReference type="EMBL" id="QDKP01000010">
    <property type="protein sequence ID" value="PVM88320.1"/>
    <property type="molecule type" value="Genomic_DNA"/>
</dbReference>
<reference evidence="1 2" key="1">
    <citation type="submission" date="2018-04" db="EMBL/GenBank/DDBJ databases">
        <title>The genome sequence of Caulobacter sp. 736.</title>
        <authorList>
            <person name="Gao J."/>
            <person name="Sun J."/>
        </authorList>
    </citation>
    <scope>NUCLEOTIDE SEQUENCE [LARGE SCALE GENOMIC DNA]</scope>
    <source>
        <strain evidence="1 2">736</strain>
    </source>
</reference>
<dbReference type="PANTHER" id="PTHR17985:SF8">
    <property type="entry name" value="TRANSPORT AND GOLGI ORGANIZATION PROTEIN 2 HOMOLOG"/>
    <property type="match status" value="1"/>
</dbReference>
<dbReference type="AlphaFoldDB" id="A0A2T9JX83"/>
<dbReference type="Proteomes" id="UP000244913">
    <property type="component" value="Unassembled WGS sequence"/>
</dbReference>
<gene>
    <name evidence="1" type="ORF">DDF65_02105</name>
</gene>
<comment type="caution">
    <text evidence="1">The sequence shown here is derived from an EMBL/GenBank/DDBJ whole genome shotgun (WGS) entry which is preliminary data.</text>
</comment>
<protein>
    <recommendedName>
        <fullName evidence="3">NRDE family protein</fullName>
    </recommendedName>
</protein>
<keyword evidence="2" id="KW-1185">Reference proteome</keyword>
<proteinExistence type="predicted"/>
<organism evidence="1 2">
    <name type="scientific">Caulobacter radicis</name>
    <dbReference type="NCBI Taxonomy" id="2172650"/>
    <lineage>
        <taxon>Bacteria</taxon>
        <taxon>Pseudomonadati</taxon>
        <taxon>Pseudomonadota</taxon>
        <taxon>Alphaproteobacteria</taxon>
        <taxon>Caulobacterales</taxon>
        <taxon>Caulobacteraceae</taxon>
        <taxon>Caulobacter</taxon>
    </lineage>
</organism>
<dbReference type="RefSeq" id="WP_116564250.1">
    <property type="nucleotide sequence ID" value="NZ_QDKP01000010.1"/>
</dbReference>
<sequence length="243" mass="26398">MCVLALAWQAHPRWRLVLVANRDERHDRLAAPLARWSEADHVLAGRDLASGGTWLGLSETGRLAVVTNRHVEAPADPGALSRGGLLRNILTGEDHSSPPPSLRFNPFNLITIAGTRAAFTTNFPQPDTRPLAPGIHGLSNATLNTAWPKVVRLKQRLAEWLGRADAQTDGLLDALADDETTTTAPHPVGSPIFIRDRVFGTRCSTVVTVDTAGEGLIVERRFTAEAKLAGETSLRFRWADLQA</sequence>
<accession>A0A2T9JX83</accession>